<accession>A0A2I1GXX4</accession>
<reference evidence="2 3" key="1">
    <citation type="submission" date="2015-10" db="EMBL/GenBank/DDBJ databases">
        <title>Genome analyses suggest a sexual origin of heterokaryosis in a supposedly ancient asexual fungus.</title>
        <authorList>
            <person name="Ropars J."/>
            <person name="Sedzielewska K."/>
            <person name="Noel J."/>
            <person name="Charron P."/>
            <person name="Farinelli L."/>
            <person name="Marton T."/>
            <person name="Kruger M."/>
            <person name="Pelin A."/>
            <person name="Brachmann A."/>
            <person name="Corradi N."/>
        </authorList>
    </citation>
    <scope>NUCLEOTIDE SEQUENCE [LARGE SCALE GENOMIC DNA]</scope>
    <source>
        <strain evidence="2 3">A4</strain>
    </source>
</reference>
<dbReference type="VEuPathDB" id="FungiDB:RhiirA1_392268"/>
<keyword evidence="3" id="KW-1185">Reference proteome</keyword>
<dbReference type="VEuPathDB" id="FungiDB:RhiirFUN_023846"/>
<sequence length="1065" mass="124487">MRRRYSHAKPIKPIRIRNRFSYSNLGETTTSGERRSPVRSPDNDDDNMDFQYNHEDNDLSFQDINDDDNEYGSIGPQYYNDEMEDDDQSFDNEEEEETDNEYNSEEEEENDNEYNRDEEEDDDNGDNNEEEEEEGNNEEEEERNNDEEERNDNEEEEIHQIVEALDEDKIPSCNGEFAPYFDNYTTTALFCWLQKHNVSTKAYEDLVDIIHNPQFEPTHVVKNIRRFQSWRKRLPLLPIITKPIQILPKKTPSTSRDSKLSYQLSISDIIWRVLNNPMLMKHMYFGPGVNSETKSEYWHGTLWGESPLFGQHEIIISEVIYQSGDFVYYHDNGLKKLGRLRAILKDENGNYELRVQLILNYDDLPGNIKGLSRRRRSLTGEVWFQDEPFITIITSQILEKVTIMMTYKHQIIPEDYISVRNPPSSMPVYKLFLDLYYDDFGTFRNVYHSLGGVYIQFGNMPTHQRKLIKNHFVLGFIPFGGNFNEFMVPFVSEIKKFEKGKIMTVQGQDAWVIAGLGLVTADLPQGNDMAGVLRHNANKGCRTCTTKKESLSTYNQDSVTTLRYHHITDEEISKISQESVISKRGQLCTEYGLRSSPSILDKLKRERHLQTPQDIYHATAGKIGRLLKLTCELFSQEGEDDFVKIWKNFEIPKKWSRLPNPISHYNSFMMSDLLRLAMIMPFLLNRFLKESSLKNNEAATIRQRIDVVRISLVLKAIISCWVHVAKTMKAVFNKEFTLDSYEELQLCLKEEFLILPKVFASFVNLPNIHINMHLLMHAKTFGTLVNSQVGIKEMVHRIFKGMVPKTNCKNIDLDLLKRYNTLFAIRHLADGGIDPRLNRSCSGFTSSNFDQLFSNWYVTEDKYLIEEQIQNDDVKVTSPVNFISNISLKKRMSKQEHDKLLLTLHNFKIELFLSYVDMKFEAALINSSISWYKLASYTIEEKNGILSKVHLHLGDFITIYEEDHEDSYAIIKGIFQHKGNNDKYYAFVVVDWFEDTMVEHSVLKCPLYRLQATGDKWRRIFPITVIDNVQKVHFIHNCNSERCQLPNHDTTNRIWIKNNFYFTAI</sequence>
<organism evidence="2 3">
    <name type="scientific">Rhizophagus irregularis</name>
    <dbReference type="NCBI Taxonomy" id="588596"/>
    <lineage>
        <taxon>Eukaryota</taxon>
        <taxon>Fungi</taxon>
        <taxon>Fungi incertae sedis</taxon>
        <taxon>Mucoromycota</taxon>
        <taxon>Glomeromycotina</taxon>
        <taxon>Glomeromycetes</taxon>
        <taxon>Glomerales</taxon>
        <taxon>Glomeraceae</taxon>
        <taxon>Rhizophagus</taxon>
    </lineage>
</organism>
<dbReference type="EMBL" id="LLXI01001030">
    <property type="protein sequence ID" value="PKY51473.1"/>
    <property type="molecule type" value="Genomic_DNA"/>
</dbReference>
<dbReference type="VEuPathDB" id="FungiDB:RhiirFUN_013992"/>
<gene>
    <name evidence="2" type="ORF">RhiirA4_546580</name>
</gene>
<feature type="region of interest" description="Disordered" evidence="1">
    <location>
        <begin position="1"/>
        <end position="156"/>
    </location>
</feature>
<comment type="caution">
    <text evidence="2">The sequence shown here is derived from an EMBL/GenBank/DDBJ whole genome shotgun (WGS) entry which is preliminary data.</text>
</comment>
<evidence type="ECO:0000313" key="2">
    <source>
        <dbReference type="EMBL" id="PKY51473.1"/>
    </source>
</evidence>
<protein>
    <recommendedName>
        <fullName evidence="4">BAH domain-containing protein</fullName>
    </recommendedName>
</protein>
<dbReference type="AlphaFoldDB" id="A0A2I1GXX4"/>
<evidence type="ECO:0000256" key="1">
    <source>
        <dbReference type="SAM" id="MobiDB-lite"/>
    </source>
</evidence>
<dbReference type="VEuPathDB" id="FungiDB:RhiirA1_482452"/>
<dbReference type="VEuPathDB" id="FungiDB:FUN_006445"/>
<proteinExistence type="predicted"/>
<feature type="compositionally biased region" description="Acidic residues" evidence="1">
    <location>
        <begin position="81"/>
        <end position="156"/>
    </location>
</feature>
<feature type="compositionally biased region" description="Polar residues" evidence="1">
    <location>
        <begin position="20"/>
        <end position="31"/>
    </location>
</feature>
<dbReference type="Proteomes" id="UP000234323">
    <property type="component" value="Unassembled WGS sequence"/>
</dbReference>
<name>A0A2I1GXX4_9GLOM</name>
<evidence type="ECO:0008006" key="4">
    <source>
        <dbReference type="Google" id="ProtNLM"/>
    </source>
</evidence>
<evidence type="ECO:0000313" key="3">
    <source>
        <dbReference type="Proteomes" id="UP000234323"/>
    </source>
</evidence>
<feature type="compositionally biased region" description="Basic residues" evidence="1">
    <location>
        <begin position="1"/>
        <end position="18"/>
    </location>
</feature>